<reference evidence="1" key="1">
    <citation type="submission" date="2014-11" db="EMBL/GenBank/DDBJ databases">
        <authorList>
            <person name="Amaro Gonzalez C."/>
        </authorList>
    </citation>
    <scope>NUCLEOTIDE SEQUENCE</scope>
</reference>
<dbReference type="AlphaFoldDB" id="A0A0E9Q8S9"/>
<reference evidence="1" key="2">
    <citation type="journal article" date="2015" name="Fish Shellfish Immunol.">
        <title>Early steps in the European eel (Anguilla anguilla)-Vibrio vulnificus interaction in the gills: Role of the RtxA13 toxin.</title>
        <authorList>
            <person name="Callol A."/>
            <person name="Pajuelo D."/>
            <person name="Ebbesson L."/>
            <person name="Teles M."/>
            <person name="MacKenzie S."/>
            <person name="Amaro C."/>
        </authorList>
    </citation>
    <scope>NUCLEOTIDE SEQUENCE</scope>
</reference>
<sequence length="42" mass="5165">MYLLDSQLHYTIKNGYYSLNIWTLSLMYHRMDDGFWNFENGI</sequence>
<proteinExistence type="predicted"/>
<evidence type="ECO:0000313" key="1">
    <source>
        <dbReference type="EMBL" id="JAH13266.1"/>
    </source>
</evidence>
<organism evidence="1">
    <name type="scientific">Anguilla anguilla</name>
    <name type="common">European freshwater eel</name>
    <name type="synonym">Muraena anguilla</name>
    <dbReference type="NCBI Taxonomy" id="7936"/>
    <lineage>
        <taxon>Eukaryota</taxon>
        <taxon>Metazoa</taxon>
        <taxon>Chordata</taxon>
        <taxon>Craniata</taxon>
        <taxon>Vertebrata</taxon>
        <taxon>Euteleostomi</taxon>
        <taxon>Actinopterygii</taxon>
        <taxon>Neopterygii</taxon>
        <taxon>Teleostei</taxon>
        <taxon>Anguilliformes</taxon>
        <taxon>Anguillidae</taxon>
        <taxon>Anguilla</taxon>
    </lineage>
</organism>
<dbReference type="EMBL" id="GBXM01095311">
    <property type="protein sequence ID" value="JAH13266.1"/>
    <property type="molecule type" value="Transcribed_RNA"/>
</dbReference>
<accession>A0A0E9Q8S9</accession>
<name>A0A0E9Q8S9_ANGAN</name>
<protein>
    <submittedName>
        <fullName evidence="1">Uncharacterized protein</fullName>
    </submittedName>
</protein>